<sequence length="102" mass="11332">MVDDGQMGSFYFTGVCIAYFNWNPSVHVITANLSPSYTFHQVMSIPITAVVNPTKYFLLSHILFTIPVKLFTSNSMAMVHSSELSSDNFCKVVEHSVACCSK</sequence>
<evidence type="ECO:0000313" key="1">
    <source>
        <dbReference type="EMBL" id="JAT59252.1"/>
    </source>
</evidence>
<dbReference type="AlphaFoldDB" id="A0A1D1YXA9"/>
<name>A0A1D1YXA9_9ARAE</name>
<proteinExistence type="predicted"/>
<gene>
    <name evidence="1" type="primary">vps13A_10</name>
    <name evidence="1" type="ORF">g.498</name>
</gene>
<accession>A0A1D1YXA9</accession>
<protein>
    <submittedName>
        <fullName evidence="1">Putative vacuolar protein sorting-associated protein 13A</fullName>
    </submittedName>
</protein>
<reference evidence="1" key="1">
    <citation type="submission" date="2015-07" db="EMBL/GenBank/DDBJ databases">
        <title>Transcriptome Assembly of Anthurium amnicola.</title>
        <authorList>
            <person name="Suzuki J."/>
        </authorList>
    </citation>
    <scope>NUCLEOTIDE SEQUENCE</scope>
</reference>
<organism evidence="1">
    <name type="scientific">Anthurium amnicola</name>
    <dbReference type="NCBI Taxonomy" id="1678845"/>
    <lineage>
        <taxon>Eukaryota</taxon>
        <taxon>Viridiplantae</taxon>
        <taxon>Streptophyta</taxon>
        <taxon>Embryophyta</taxon>
        <taxon>Tracheophyta</taxon>
        <taxon>Spermatophyta</taxon>
        <taxon>Magnoliopsida</taxon>
        <taxon>Liliopsida</taxon>
        <taxon>Araceae</taxon>
        <taxon>Pothoideae</taxon>
        <taxon>Potheae</taxon>
        <taxon>Anthurium</taxon>
    </lineage>
</organism>
<dbReference type="EMBL" id="GDJX01008684">
    <property type="protein sequence ID" value="JAT59252.1"/>
    <property type="molecule type" value="Transcribed_RNA"/>
</dbReference>